<feature type="transmembrane region" description="Helical" evidence="7">
    <location>
        <begin position="9"/>
        <end position="28"/>
    </location>
</feature>
<keyword evidence="6 7" id="KW-0472">Membrane</keyword>
<dbReference type="STRING" id="1188229.GlitD10_0563"/>
<dbReference type="GO" id="GO:0046872">
    <property type="term" value="F:metal ion binding"/>
    <property type="evidence" value="ECO:0007669"/>
    <property type="project" value="UniProtKB-KW"/>
</dbReference>
<keyword evidence="7" id="KW-1003">Cell membrane</keyword>
<dbReference type="NCBIfam" id="TIGR00445">
    <property type="entry name" value="mraY"/>
    <property type="match status" value="1"/>
</dbReference>
<dbReference type="InterPro" id="IPR018480">
    <property type="entry name" value="PNAcMuramoyl-5peptid_Trfase_CS"/>
</dbReference>
<dbReference type="InterPro" id="IPR003524">
    <property type="entry name" value="PNAcMuramoyl-5peptid_Trfase"/>
</dbReference>
<keyword evidence="7 9" id="KW-0460">Magnesium</keyword>
<keyword evidence="7" id="KW-0573">Peptidoglycan synthesis</keyword>
<proteinExistence type="inferred from homology"/>
<feature type="transmembrane region" description="Helical" evidence="7">
    <location>
        <begin position="111"/>
        <end position="132"/>
    </location>
</feature>
<feature type="transmembrane region" description="Helical" evidence="7">
    <location>
        <begin position="255"/>
        <end position="274"/>
    </location>
</feature>
<feature type="transmembrane region" description="Helical" evidence="7">
    <location>
        <begin position="144"/>
        <end position="162"/>
    </location>
</feature>
<evidence type="ECO:0000256" key="2">
    <source>
        <dbReference type="ARBA" id="ARBA00005583"/>
    </source>
</evidence>
<evidence type="ECO:0000313" key="11">
    <source>
        <dbReference type="Proteomes" id="UP000180235"/>
    </source>
</evidence>
<dbReference type="GO" id="GO:0071555">
    <property type="term" value="P:cell wall organization"/>
    <property type="evidence" value="ECO:0007669"/>
    <property type="project" value="UniProtKB-KW"/>
</dbReference>
<keyword evidence="7" id="KW-0961">Cell wall biogenesis/degradation</keyword>
<comment type="cofactor">
    <cofactor evidence="7 9">
        <name>Mg(2+)</name>
        <dbReference type="ChEBI" id="CHEBI:18420"/>
    </cofactor>
</comment>
<comment type="catalytic activity">
    <reaction evidence="7">
        <text>UDP-N-acetyl-alpha-D-muramoyl-L-alanyl-gamma-D-glutamyl-meso-2,6-diaminopimeloyl-D-alanyl-D-alanine + di-trans,octa-cis-undecaprenyl phosphate = di-trans,octa-cis-undecaprenyl diphospho-N-acetyl-alpha-D-muramoyl-L-alanyl-D-glutamyl-meso-2,6-diaminopimeloyl-D-alanyl-D-alanine + UMP</text>
        <dbReference type="Rhea" id="RHEA:28386"/>
        <dbReference type="ChEBI" id="CHEBI:57865"/>
        <dbReference type="ChEBI" id="CHEBI:60392"/>
        <dbReference type="ChEBI" id="CHEBI:61386"/>
        <dbReference type="ChEBI" id="CHEBI:61387"/>
        <dbReference type="EC" id="2.7.8.13"/>
    </reaction>
</comment>
<evidence type="ECO:0000256" key="9">
    <source>
        <dbReference type="PIRSR" id="PIRSR600715-1"/>
    </source>
</evidence>
<dbReference type="InterPro" id="IPR000715">
    <property type="entry name" value="Glycosyl_transferase_4"/>
</dbReference>
<comment type="subcellular location">
    <subcellularLocation>
        <location evidence="7">Cell membrane</location>
        <topology evidence="7">Multi-pass membrane protein</topology>
    </subcellularLocation>
    <subcellularLocation>
        <location evidence="1">Membrane</location>
        <topology evidence="1">Multi-pass membrane protein</topology>
    </subcellularLocation>
</comment>
<feature type="transmembrane region" description="Helical" evidence="7">
    <location>
        <begin position="34"/>
        <end position="56"/>
    </location>
</feature>
<evidence type="ECO:0000256" key="5">
    <source>
        <dbReference type="ARBA" id="ARBA00022989"/>
    </source>
</evidence>
<dbReference type="UniPathway" id="UPA00219"/>
<feature type="transmembrane region" description="Helical" evidence="7">
    <location>
        <begin position="231"/>
        <end position="248"/>
    </location>
</feature>
<keyword evidence="3 7" id="KW-0808">Transferase</keyword>
<feature type="transmembrane region" description="Helical" evidence="7">
    <location>
        <begin position="174"/>
        <end position="193"/>
    </location>
</feature>
<dbReference type="Proteomes" id="UP000180235">
    <property type="component" value="Chromosome"/>
</dbReference>
<dbReference type="OrthoDB" id="9805475at2"/>
<evidence type="ECO:0000256" key="3">
    <source>
        <dbReference type="ARBA" id="ARBA00022679"/>
    </source>
</evidence>
<name>A0A1J0AAE1_9CYAN</name>
<feature type="transmembrane region" description="Helical" evidence="7">
    <location>
        <begin position="205"/>
        <end position="225"/>
    </location>
</feature>
<dbReference type="KEGG" id="glt:GlitD10_0563"/>
<dbReference type="GO" id="GO:0009252">
    <property type="term" value="P:peptidoglycan biosynthetic process"/>
    <property type="evidence" value="ECO:0007669"/>
    <property type="project" value="UniProtKB-UniRule"/>
</dbReference>
<dbReference type="EMBL" id="CP017675">
    <property type="protein sequence ID" value="APB32877.1"/>
    <property type="molecule type" value="Genomic_DNA"/>
</dbReference>
<dbReference type="GO" id="GO:0008360">
    <property type="term" value="P:regulation of cell shape"/>
    <property type="evidence" value="ECO:0007669"/>
    <property type="project" value="UniProtKB-KW"/>
</dbReference>
<gene>
    <name evidence="7 10" type="primary">mraY</name>
    <name evidence="10" type="ORF">GlitD10_0563</name>
</gene>
<evidence type="ECO:0000256" key="7">
    <source>
        <dbReference type="HAMAP-Rule" id="MF_00038"/>
    </source>
</evidence>
<dbReference type="PANTHER" id="PTHR22926:SF5">
    <property type="entry name" value="PHOSPHO-N-ACETYLMURAMOYL-PENTAPEPTIDE-TRANSFERASE HOMOLOG"/>
    <property type="match status" value="1"/>
</dbReference>
<feature type="transmembrane region" description="Helical" evidence="7">
    <location>
        <begin position="77"/>
        <end position="99"/>
    </location>
</feature>
<keyword evidence="7" id="KW-0132">Cell division</keyword>
<dbReference type="CDD" id="cd06852">
    <property type="entry name" value="GT_MraY"/>
    <property type="match status" value="1"/>
</dbReference>
<reference evidence="10 11" key="1">
    <citation type="submission" date="2016-10" db="EMBL/GenBank/DDBJ databases">
        <title>Description of Gloeomargarita lithophora gen. nov., sp. nov., a thylakoid-bearing basal-branching cyanobacterium with intracellular carbonates, and proposal for Gloeomargaritales ord. nov.</title>
        <authorList>
            <person name="Moreira D."/>
            <person name="Tavera R."/>
            <person name="Benzerara K."/>
            <person name="Skouri-Panet F."/>
            <person name="Couradeau E."/>
            <person name="Gerard E."/>
            <person name="Loussert C."/>
            <person name="Novelo E."/>
            <person name="Zivanovic Y."/>
            <person name="Lopez-Garcia P."/>
        </authorList>
    </citation>
    <scope>NUCLEOTIDE SEQUENCE [LARGE SCALE GENOMIC DNA]</scope>
    <source>
        <strain evidence="10 11">D10</strain>
    </source>
</reference>
<feature type="binding site" evidence="9">
    <location>
        <position position="200"/>
    </location>
    <ligand>
        <name>Mg(2+)</name>
        <dbReference type="ChEBI" id="CHEBI:18420"/>
    </ligand>
</feature>
<dbReference type="Pfam" id="PF10555">
    <property type="entry name" value="MraY_sig1"/>
    <property type="match status" value="1"/>
</dbReference>
<dbReference type="RefSeq" id="WP_071453554.1">
    <property type="nucleotide sequence ID" value="NZ_CP017675.1"/>
</dbReference>
<dbReference type="PROSITE" id="PS01348">
    <property type="entry name" value="MRAY_2"/>
    <property type="match status" value="1"/>
</dbReference>
<keyword evidence="4 7" id="KW-0812">Transmembrane</keyword>
<comment type="pathway">
    <text evidence="7">Cell wall biogenesis; peptidoglycan biosynthesis.</text>
</comment>
<dbReference type="HAMAP" id="MF_00038">
    <property type="entry name" value="MraY"/>
    <property type="match status" value="1"/>
</dbReference>
<protein>
    <recommendedName>
        <fullName evidence="7 8">Phospho-N-acetylmuramoyl-pentapeptide-transferase</fullName>
        <ecNumber evidence="7 8">2.7.8.13</ecNumber>
    </recommendedName>
    <alternativeName>
        <fullName evidence="7">UDP-MurNAc-pentapeptide phosphotransferase</fullName>
    </alternativeName>
</protein>
<feature type="binding site" evidence="9">
    <location>
        <position position="259"/>
    </location>
    <ligand>
        <name>Mg(2+)</name>
        <dbReference type="ChEBI" id="CHEBI:18420"/>
    </ligand>
</feature>
<dbReference type="GO" id="GO:0008963">
    <property type="term" value="F:phospho-N-acetylmuramoyl-pentapeptide-transferase activity"/>
    <property type="evidence" value="ECO:0007669"/>
    <property type="project" value="UniProtKB-UniRule"/>
</dbReference>
<feature type="transmembrane region" description="Helical" evidence="7">
    <location>
        <begin position="280"/>
        <end position="303"/>
    </location>
</feature>
<evidence type="ECO:0000256" key="8">
    <source>
        <dbReference type="NCBIfam" id="TIGR00445"/>
    </source>
</evidence>
<accession>A0A1J0AAE1</accession>
<dbReference type="PROSITE" id="PS01347">
    <property type="entry name" value="MRAY_1"/>
    <property type="match status" value="1"/>
</dbReference>
<keyword evidence="7" id="KW-0131">Cell cycle</keyword>
<dbReference type="PANTHER" id="PTHR22926">
    <property type="entry name" value="PHOSPHO-N-ACETYLMURAMOYL-PENTAPEPTIDE-TRANSFERASE"/>
    <property type="match status" value="1"/>
</dbReference>
<evidence type="ECO:0000256" key="6">
    <source>
        <dbReference type="ARBA" id="ARBA00023136"/>
    </source>
</evidence>
<organism evidence="10 11">
    <name type="scientific">Gloeomargarita lithophora Alchichica-D10</name>
    <dbReference type="NCBI Taxonomy" id="1188229"/>
    <lineage>
        <taxon>Bacteria</taxon>
        <taxon>Bacillati</taxon>
        <taxon>Cyanobacteriota</taxon>
        <taxon>Cyanophyceae</taxon>
        <taxon>Gloeomargaritales</taxon>
        <taxon>Gloeomargaritaceae</taxon>
        <taxon>Gloeomargarita</taxon>
    </lineage>
</organism>
<comment type="function">
    <text evidence="7">Catalyzes the initial step of the lipid cycle reactions in the biosynthesis of the cell wall peptidoglycan: transfers peptidoglycan precursor phospho-MurNAc-pentapeptide from UDP-MurNAc-pentapeptide onto the lipid carrier undecaprenyl phosphate, yielding undecaprenyl-pyrophosphoryl-MurNAc-pentapeptide, known as lipid I.</text>
</comment>
<dbReference type="GO" id="GO:0051992">
    <property type="term" value="F:UDP-N-acetylmuramoyl-L-alanyl-D-glutamyl-meso-2,6-diaminopimelyl-D-alanyl-D-alanine:undecaprenyl-phosphate transferase activity"/>
    <property type="evidence" value="ECO:0007669"/>
    <property type="project" value="RHEA"/>
</dbReference>
<dbReference type="AlphaFoldDB" id="A0A1J0AAE1"/>
<evidence type="ECO:0000256" key="1">
    <source>
        <dbReference type="ARBA" id="ARBA00004141"/>
    </source>
</evidence>
<dbReference type="GO" id="GO:0005886">
    <property type="term" value="C:plasma membrane"/>
    <property type="evidence" value="ECO:0007669"/>
    <property type="project" value="UniProtKB-SubCell"/>
</dbReference>
<evidence type="ECO:0000313" key="10">
    <source>
        <dbReference type="EMBL" id="APB32877.1"/>
    </source>
</evidence>
<keyword evidence="7 9" id="KW-0479">Metal-binding</keyword>
<dbReference type="GO" id="GO:0051301">
    <property type="term" value="P:cell division"/>
    <property type="evidence" value="ECO:0007669"/>
    <property type="project" value="UniProtKB-KW"/>
</dbReference>
<comment type="similarity">
    <text evidence="2 7">Belongs to the glycosyltransferase 4 family. MraY subfamily.</text>
</comment>
<keyword evidence="5 7" id="KW-1133">Transmembrane helix</keyword>
<dbReference type="Pfam" id="PF00953">
    <property type="entry name" value="Glycos_transf_4"/>
    <property type="match status" value="1"/>
</dbReference>
<sequence>MTPPVPKAGAWLVVGLAVGLLMVLGGIAPNAPVLLLTLGLATGGTAGLGAVVLPWLRRLKMGQIIRREGPQAHLKKAGTPTMGGIFFLPVVPLVTVLILLLQKQTLSGNAWAVIALTLACGAIGGLDDWLILQAQSNQGLAPRAKLALQILAAVGFTLWLWWQGNLPPTIAFPWGMTLNLGLGFWVLVGFVPVAQSNAVNLTDGLDGLAAGTCAVALAGLGVACALTHPEVSVLAVAMAGACLGFLVHNHHPARVFMGDTGSLALGGALAGIGIVTQQLWLLWVLSLLFVWETLSVMAQVFYFKATKGPDGVGKRLFKMTPYHHHLELSGWSETQIVACFWGIEALLWGGWWWGRYWG</sequence>
<keyword evidence="11" id="KW-1185">Reference proteome</keyword>
<dbReference type="EC" id="2.7.8.13" evidence="7 8"/>
<evidence type="ECO:0000256" key="4">
    <source>
        <dbReference type="ARBA" id="ARBA00022692"/>
    </source>
</evidence>
<keyword evidence="7" id="KW-0133">Cell shape</keyword>